<gene>
    <name evidence="1" type="ORF">ENM60_00845</name>
</gene>
<name>A0A7J3XXA6_9CREN</name>
<sequence>MSSSITITLLPEYMLGRYFQLVALSLYLSSDPGKLRSIYGALDKGVELRDKELVELVEAARDLLLRKYGLEEYEPCKLLNAMRRDSPKAYYPNDGRVFSNLLYTSFNIDFCPSGKDREARISYPEIAVSFIEEVLSRNGAISTETVNRRPALFGSFIFSEEKLRGLGARAKHDKASLAVGVLGVMVSYAGRLRVGPQESMELFIVPDGSIDSLRYPHLMYGVLFDKGIESWRKLASSIVDLPNTSIERALVMASSIKLSTAGDLDLKQITGFWLPEKYIILRVKPEQRPNISGSNTLTSKFIASSRDISIVRELGSLLYAVRASKTSVQEKLYPVVGECVNYITEAYFTGNKTLLVECARSITPLYQDEDLTDEVRAEIARFVGVLSHGLD</sequence>
<reference evidence="1" key="1">
    <citation type="journal article" date="2020" name="mSystems">
        <title>Genome- and Community-Level Interaction Insights into Carbon Utilization and Element Cycling Functions of Hydrothermarchaeota in Hydrothermal Sediment.</title>
        <authorList>
            <person name="Zhou Z."/>
            <person name="Liu Y."/>
            <person name="Xu W."/>
            <person name="Pan J."/>
            <person name="Luo Z.H."/>
            <person name="Li M."/>
        </authorList>
    </citation>
    <scope>NUCLEOTIDE SEQUENCE [LARGE SCALE GENOMIC DNA]</scope>
    <source>
        <strain evidence="1">SpSt-110</strain>
    </source>
</reference>
<dbReference type="AlphaFoldDB" id="A0A7J3XXA6"/>
<dbReference type="EMBL" id="DRYK01000016">
    <property type="protein sequence ID" value="HHP67334.1"/>
    <property type="molecule type" value="Genomic_DNA"/>
</dbReference>
<organism evidence="1">
    <name type="scientific">Thermogladius calderae</name>
    <dbReference type="NCBI Taxonomy" id="1200300"/>
    <lineage>
        <taxon>Archaea</taxon>
        <taxon>Thermoproteota</taxon>
        <taxon>Thermoprotei</taxon>
        <taxon>Desulfurococcales</taxon>
        <taxon>Desulfurococcaceae</taxon>
        <taxon>Thermogladius</taxon>
    </lineage>
</organism>
<proteinExistence type="predicted"/>
<protein>
    <recommendedName>
        <fullName evidence="2">Type I-A CRISPR-associated protein Cas8a2/Csx9</fullName>
    </recommendedName>
</protein>
<accession>A0A7J3XXA6</accession>
<comment type="caution">
    <text evidence="1">The sequence shown here is derived from an EMBL/GenBank/DDBJ whole genome shotgun (WGS) entry which is preliminary data.</text>
</comment>
<evidence type="ECO:0000313" key="1">
    <source>
        <dbReference type="EMBL" id="HHP67334.1"/>
    </source>
</evidence>
<evidence type="ECO:0008006" key="2">
    <source>
        <dbReference type="Google" id="ProtNLM"/>
    </source>
</evidence>